<dbReference type="SUPFAM" id="SSF54060">
    <property type="entry name" value="His-Me finger endonucleases"/>
    <property type="match status" value="1"/>
</dbReference>
<dbReference type="Proteomes" id="UP001212263">
    <property type="component" value="Unassembled WGS sequence"/>
</dbReference>
<dbReference type="RefSeq" id="WP_195203645.1">
    <property type="nucleotide sequence ID" value="NZ_JADMUD010000015.1"/>
</dbReference>
<keyword evidence="2" id="KW-0540">Nuclease</keyword>
<name>A0AAW6FNG1_9BACT</name>
<dbReference type="AlphaFoldDB" id="A0AAW6FNG1"/>
<protein>
    <submittedName>
        <fullName evidence="2">HNH endonuclease signature motif containing protein</fullName>
    </submittedName>
</protein>
<gene>
    <name evidence="2" type="ORF">PN645_18805</name>
</gene>
<sequence length="212" mass="25024">MSGKQWTNTEDDFMRKHYPSESNPVICEKLGRSLRSVYSRAKILGLKKTAEFMQEQWQMLAENLQNNGKRYRFPKGNIPANKGKKMPANVYEKARQTMFRKGNIPANHKPIGYERINVDGYVEVKVAEPNKFRLKHRIVWEENFGTIPPGYNVQFRDKNRQNLQPDNLYLISRSDQLKKENSMYARYPKELQRAIQIKGALQRQINKFKKNE</sequence>
<keyword evidence="2" id="KW-0378">Hydrolase</keyword>
<evidence type="ECO:0000313" key="3">
    <source>
        <dbReference type="Proteomes" id="UP001212263"/>
    </source>
</evidence>
<dbReference type="GO" id="GO:0004519">
    <property type="term" value="F:endonuclease activity"/>
    <property type="evidence" value="ECO:0007669"/>
    <property type="project" value="UniProtKB-KW"/>
</dbReference>
<dbReference type="Pfam" id="PF13392">
    <property type="entry name" value="HNH_3"/>
    <property type="match status" value="1"/>
</dbReference>
<feature type="domain" description="HNH nuclease" evidence="1">
    <location>
        <begin position="133"/>
        <end position="176"/>
    </location>
</feature>
<evidence type="ECO:0000259" key="1">
    <source>
        <dbReference type="Pfam" id="PF13392"/>
    </source>
</evidence>
<proteinExistence type="predicted"/>
<dbReference type="InterPro" id="IPR044925">
    <property type="entry name" value="His-Me_finger_sf"/>
</dbReference>
<comment type="caution">
    <text evidence="2">The sequence shown here is derived from an EMBL/GenBank/DDBJ whole genome shotgun (WGS) entry which is preliminary data.</text>
</comment>
<dbReference type="EMBL" id="JAQMRD010000039">
    <property type="protein sequence ID" value="MDB9225030.1"/>
    <property type="molecule type" value="Genomic_DNA"/>
</dbReference>
<evidence type="ECO:0000313" key="2">
    <source>
        <dbReference type="EMBL" id="MDB9225030.1"/>
    </source>
</evidence>
<keyword evidence="2" id="KW-0255">Endonuclease</keyword>
<dbReference type="InterPro" id="IPR003615">
    <property type="entry name" value="HNH_nuc"/>
</dbReference>
<dbReference type="Gene3D" id="3.90.75.20">
    <property type="match status" value="1"/>
</dbReference>
<reference evidence="2" key="1">
    <citation type="submission" date="2023-01" db="EMBL/GenBank/DDBJ databases">
        <title>Human gut microbiome strain richness.</title>
        <authorList>
            <person name="Chen-Liaw A."/>
        </authorList>
    </citation>
    <scope>NUCLEOTIDE SEQUENCE</scope>
    <source>
        <strain evidence="2">RTP21484st1_B7_RTP21484_190118</strain>
    </source>
</reference>
<accession>A0AAW6FNG1</accession>
<organism evidence="2 3">
    <name type="scientific">Odoribacter splanchnicus</name>
    <dbReference type="NCBI Taxonomy" id="28118"/>
    <lineage>
        <taxon>Bacteria</taxon>
        <taxon>Pseudomonadati</taxon>
        <taxon>Bacteroidota</taxon>
        <taxon>Bacteroidia</taxon>
        <taxon>Bacteroidales</taxon>
        <taxon>Odoribacteraceae</taxon>
        <taxon>Odoribacter</taxon>
    </lineage>
</organism>